<comment type="caution">
    <text evidence="1">The sequence shown here is derived from an EMBL/GenBank/DDBJ whole genome shotgun (WGS) entry which is preliminary data.</text>
</comment>
<reference evidence="1 2" key="1">
    <citation type="submission" date="2012-10" db="EMBL/GenBank/DDBJ databases">
        <title>Genome assembly of Amycolatopsis azurea DSM 43854.</title>
        <authorList>
            <person name="Khatri I."/>
            <person name="Kaur I."/>
            <person name="Subramanian S."/>
            <person name="Mayilraj S."/>
        </authorList>
    </citation>
    <scope>NUCLEOTIDE SEQUENCE [LARGE SCALE GENOMIC DNA]</scope>
    <source>
        <strain evidence="1 2">DSM 43854</strain>
    </source>
</reference>
<dbReference type="EMBL" id="ANMG01000019">
    <property type="protein sequence ID" value="EMD28077.1"/>
    <property type="molecule type" value="Genomic_DNA"/>
</dbReference>
<accession>M2QQH7</accession>
<organism evidence="1 2">
    <name type="scientific">Amycolatopsis azurea DSM 43854</name>
    <dbReference type="NCBI Taxonomy" id="1238180"/>
    <lineage>
        <taxon>Bacteria</taxon>
        <taxon>Bacillati</taxon>
        <taxon>Actinomycetota</taxon>
        <taxon>Actinomycetes</taxon>
        <taxon>Pseudonocardiales</taxon>
        <taxon>Pseudonocardiaceae</taxon>
        <taxon>Amycolatopsis</taxon>
    </lineage>
</organism>
<name>M2QQH7_9PSEU</name>
<proteinExistence type="predicted"/>
<dbReference type="PATRIC" id="fig|1238180.3.peg.2269"/>
<evidence type="ECO:0000313" key="1">
    <source>
        <dbReference type="EMBL" id="EMD28077.1"/>
    </source>
</evidence>
<dbReference type="Proteomes" id="UP000014137">
    <property type="component" value="Unassembled WGS sequence"/>
</dbReference>
<dbReference type="AlphaFoldDB" id="M2QQH7"/>
<protein>
    <submittedName>
        <fullName evidence="1">Uncharacterized protein</fullName>
    </submittedName>
</protein>
<evidence type="ECO:0000313" key="2">
    <source>
        <dbReference type="Proteomes" id="UP000014137"/>
    </source>
</evidence>
<sequence length="55" mass="5916">MTPELIDLVLAKAELPADESDKRALARLRWLSTVESLYAVPMDRGVAPVPNGAPA</sequence>
<dbReference type="RefSeq" id="WP_005154528.1">
    <property type="nucleotide sequence ID" value="NZ_ANMG01000019.1"/>
</dbReference>
<gene>
    <name evidence="1" type="ORF">C791_1529</name>
</gene>